<proteinExistence type="predicted"/>
<dbReference type="STRING" id="1489064.WH96_17400"/>
<name>A0A0H2MBC2_9PROT</name>
<accession>A0A0H2MBC2</accession>
<feature type="domain" description="Fe/B12 periplasmic-binding" evidence="2">
    <location>
        <begin position="23"/>
        <end position="278"/>
    </location>
</feature>
<dbReference type="Gene3D" id="3.40.50.1980">
    <property type="entry name" value="Nitrogenase molybdenum iron protein domain"/>
    <property type="match status" value="2"/>
</dbReference>
<dbReference type="PROSITE" id="PS50983">
    <property type="entry name" value="FE_B12_PBP"/>
    <property type="match status" value="1"/>
</dbReference>
<dbReference type="AlphaFoldDB" id="A0A0H2MBC2"/>
<dbReference type="Pfam" id="PF01497">
    <property type="entry name" value="Peripla_BP_2"/>
    <property type="match status" value="1"/>
</dbReference>
<feature type="chain" id="PRO_5002597388" description="Fe/B12 periplasmic-binding domain-containing protein" evidence="1">
    <location>
        <begin position="20"/>
        <end position="279"/>
    </location>
</feature>
<dbReference type="PANTHER" id="PTHR30535:SF4">
    <property type="entry name" value="HEMIN-BINDING PERIPLASMIC PROTEIN HMUT"/>
    <property type="match status" value="1"/>
</dbReference>
<keyword evidence="1" id="KW-0732">Signal</keyword>
<gene>
    <name evidence="3" type="ORF">WH96_17400</name>
</gene>
<keyword evidence="4" id="KW-1185">Reference proteome</keyword>
<reference evidence="3 4" key="1">
    <citation type="submission" date="2015-03" db="EMBL/GenBank/DDBJ databases">
        <title>Genome Sequence of Kiloniella spongiae MEBiC09566, isolated from a marine sponge.</title>
        <authorList>
            <person name="Shao Z."/>
            <person name="Wang L."/>
            <person name="Li X."/>
        </authorList>
    </citation>
    <scope>NUCLEOTIDE SEQUENCE [LARGE SCALE GENOMIC DNA]</scope>
    <source>
        <strain evidence="3 4">MEBiC09566</strain>
    </source>
</reference>
<evidence type="ECO:0000259" key="2">
    <source>
        <dbReference type="PROSITE" id="PS50983"/>
    </source>
</evidence>
<protein>
    <recommendedName>
        <fullName evidence="2">Fe/B12 periplasmic-binding domain-containing protein</fullName>
    </recommendedName>
</protein>
<dbReference type="SUPFAM" id="SSF53807">
    <property type="entry name" value="Helical backbone' metal receptor"/>
    <property type="match status" value="1"/>
</dbReference>
<dbReference type="InterPro" id="IPR002491">
    <property type="entry name" value="ABC_transptr_periplasmic_BD"/>
</dbReference>
<dbReference type="PANTHER" id="PTHR30535">
    <property type="entry name" value="VITAMIN B12-BINDING PROTEIN"/>
    <property type="match status" value="1"/>
</dbReference>
<comment type="caution">
    <text evidence="3">The sequence shown here is derived from an EMBL/GenBank/DDBJ whole genome shotgun (WGS) entry which is preliminary data.</text>
</comment>
<dbReference type="InterPro" id="IPR050902">
    <property type="entry name" value="ABC_Transporter_SBP"/>
</dbReference>
<evidence type="ECO:0000313" key="4">
    <source>
        <dbReference type="Proteomes" id="UP000035444"/>
    </source>
</evidence>
<sequence>MVAFLICLLIAMSSTQTKADANRIITLGGPVTEIVYALEAGDKIVATDTTSKYPADVLALPKVGYMRQLSAEGLLSLKPDLILALEGSGPSHVLETIQAAGIKVVEIPELINTASIVTGIDLIAAQTNKQALGKSLSTTISTQLQKQYTEVKDLPEKPSVLFLLNTGHGGPMTAGGNTAIDTIITYAGAKNIAADLQSFKPLASEYILGNNPDYILMSKRSLDIGGGIKSLQKDPLLGKLSAVKNGRIVTLDGTLLFGLGPRTIDAVETLSSQINKQKL</sequence>
<evidence type="ECO:0000256" key="1">
    <source>
        <dbReference type="SAM" id="SignalP"/>
    </source>
</evidence>
<dbReference type="EMBL" id="LAQL01000015">
    <property type="protein sequence ID" value="KLN59481.1"/>
    <property type="molecule type" value="Genomic_DNA"/>
</dbReference>
<feature type="signal peptide" evidence="1">
    <location>
        <begin position="1"/>
        <end position="19"/>
    </location>
</feature>
<dbReference type="PATRIC" id="fig|1489064.4.peg.474"/>
<dbReference type="Proteomes" id="UP000035444">
    <property type="component" value="Unassembled WGS sequence"/>
</dbReference>
<organism evidence="3 4">
    <name type="scientific">Kiloniella spongiae</name>
    <dbReference type="NCBI Taxonomy" id="1489064"/>
    <lineage>
        <taxon>Bacteria</taxon>
        <taxon>Pseudomonadati</taxon>
        <taxon>Pseudomonadota</taxon>
        <taxon>Alphaproteobacteria</taxon>
        <taxon>Rhodospirillales</taxon>
        <taxon>Kiloniellaceae</taxon>
        <taxon>Kiloniella</taxon>
    </lineage>
</organism>
<evidence type="ECO:0000313" key="3">
    <source>
        <dbReference type="EMBL" id="KLN59481.1"/>
    </source>
</evidence>